<dbReference type="EMBL" id="JAVXUP010000047">
    <property type="protein sequence ID" value="KAK3040877.1"/>
    <property type="molecule type" value="Genomic_DNA"/>
</dbReference>
<comment type="caution">
    <text evidence="1">The sequence shown here is derived from an EMBL/GenBank/DDBJ whole genome shotgun (WGS) entry which is preliminary data.</text>
</comment>
<dbReference type="Proteomes" id="UP001188597">
    <property type="component" value="Unassembled WGS sequence"/>
</dbReference>
<organism evidence="1 2">
    <name type="scientific">Escallonia herrerae</name>
    <dbReference type="NCBI Taxonomy" id="1293975"/>
    <lineage>
        <taxon>Eukaryota</taxon>
        <taxon>Viridiplantae</taxon>
        <taxon>Streptophyta</taxon>
        <taxon>Embryophyta</taxon>
        <taxon>Tracheophyta</taxon>
        <taxon>Spermatophyta</taxon>
        <taxon>Magnoliopsida</taxon>
        <taxon>eudicotyledons</taxon>
        <taxon>Gunneridae</taxon>
        <taxon>Pentapetalae</taxon>
        <taxon>asterids</taxon>
        <taxon>campanulids</taxon>
        <taxon>Escalloniales</taxon>
        <taxon>Escalloniaceae</taxon>
        <taxon>Escallonia</taxon>
    </lineage>
</organism>
<sequence length="159" mass="16883">MYGSAGYYYYVEATHRSAPRPLTALRRLSSSSASASAAVLCPPSLHSLAAAPTAAATTTSATGVPVGDSSAEDDCCSLIMKAGKPGNFKMLEPGKPPPAKKARKERNRGNILELLVQLRIWNNRSGKNFQKTLLKLSLRDFLSQHSSASDQFAGSGIPC</sequence>
<protein>
    <submittedName>
        <fullName evidence="1">Uncharacterized protein</fullName>
    </submittedName>
</protein>
<gene>
    <name evidence="1" type="ORF">RJ639_029221</name>
</gene>
<accession>A0AA89BLB4</accession>
<evidence type="ECO:0000313" key="2">
    <source>
        <dbReference type="Proteomes" id="UP001188597"/>
    </source>
</evidence>
<reference evidence="1" key="1">
    <citation type="submission" date="2022-12" db="EMBL/GenBank/DDBJ databases">
        <title>Draft genome assemblies for two species of Escallonia (Escalloniales).</title>
        <authorList>
            <person name="Chanderbali A."/>
            <person name="Dervinis C."/>
            <person name="Anghel I."/>
            <person name="Soltis D."/>
            <person name="Soltis P."/>
            <person name="Zapata F."/>
        </authorList>
    </citation>
    <scope>NUCLEOTIDE SEQUENCE</scope>
    <source>
        <strain evidence="1">UCBG64.0493</strain>
        <tissue evidence="1">Leaf</tissue>
    </source>
</reference>
<proteinExistence type="predicted"/>
<dbReference type="AlphaFoldDB" id="A0AA89BLB4"/>
<name>A0AA89BLB4_9ASTE</name>
<evidence type="ECO:0000313" key="1">
    <source>
        <dbReference type="EMBL" id="KAK3040877.1"/>
    </source>
</evidence>
<keyword evidence="2" id="KW-1185">Reference proteome</keyword>